<feature type="domain" description="Fimbrial-type adhesion" evidence="4">
    <location>
        <begin position="190"/>
        <end position="335"/>
    </location>
</feature>
<accession>N8YN13</accession>
<evidence type="ECO:0000313" key="5">
    <source>
        <dbReference type="EMBL" id="ENV22734.1"/>
    </source>
</evidence>
<gene>
    <name evidence="5" type="ORF">F963_01350</name>
</gene>
<dbReference type="SUPFAM" id="SSF49401">
    <property type="entry name" value="Bacterial adhesins"/>
    <property type="match status" value="1"/>
</dbReference>
<dbReference type="EMBL" id="APPK01000025">
    <property type="protein sequence ID" value="ENV22734.1"/>
    <property type="molecule type" value="Genomic_DNA"/>
</dbReference>
<comment type="subcellular location">
    <subcellularLocation>
        <location evidence="1">Fimbrium</location>
    </subcellularLocation>
</comment>
<dbReference type="HOGENOM" id="CLU_066608_1_0_6"/>
<dbReference type="RefSeq" id="WP_004829574.1">
    <property type="nucleotide sequence ID" value="NZ_KB849467.1"/>
</dbReference>
<dbReference type="GO" id="GO:0009289">
    <property type="term" value="C:pilus"/>
    <property type="evidence" value="ECO:0007669"/>
    <property type="project" value="UniProtKB-SubCell"/>
</dbReference>
<dbReference type="Proteomes" id="UP000013270">
    <property type="component" value="Unassembled WGS sequence"/>
</dbReference>
<keyword evidence="2" id="KW-0732">Signal</keyword>
<evidence type="ECO:0000259" key="4">
    <source>
        <dbReference type="Pfam" id="PF00419"/>
    </source>
</evidence>
<keyword evidence="3" id="KW-0281">Fimbrium</keyword>
<evidence type="ECO:0000256" key="2">
    <source>
        <dbReference type="ARBA" id="ARBA00022729"/>
    </source>
</evidence>
<comment type="caution">
    <text evidence="5">The sequence shown here is derived from an EMBL/GenBank/DDBJ whole genome shotgun (WGS) entry which is preliminary data.</text>
</comment>
<organism evidence="5 6">
    <name type="scientific">Acinetobacter bereziniae NIPH 3</name>
    <dbReference type="NCBI Taxonomy" id="1217651"/>
    <lineage>
        <taxon>Bacteria</taxon>
        <taxon>Pseudomonadati</taxon>
        <taxon>Pseudomonadota</taxon>
        <taxon>Gammaproteobacteria</taxon>
        <taxon>Moraxellales</taxon>
        <taxon>Moraxellaceae</taxon>
        <taxon>Acinetobacter</taxon>
    </lineage>
</organism>
<dbReference type="AlphaFoldDB" id="N8YN13"/>
<dbReference type="InterPro" id="IPR036937">
    <property type="entry name" value="Adhesion_dom_fimbrial_sf"/>
</dbReference>
<dbReference type="PANTHER" id="PTHR33420:SF31">
    <property type="entry name" value="TYPE 1 FIMBRIN D-MANNOSE SPECIFIC ADHESIN"/>
    <property type="match status" value="1"/>
</dbReference>
<dbReference type="InterPro" id="IPR008966">
    <property type="entry name" value="Adhesion_dom_sf"/>
</dbReference>
<dbReference type="GO" id="GO:0043709">
    <property type="term" value="P:cell adhesion involved in single-species biofilm formation"/>
    <property type="evidence" value="ECO:0007669"/>
    <property type="project" value="TreeGrafter"/>
</dbReference>
<evidence type="ECO:0000256" key="3">
    <source>
        <dbReference type="ARBA" id="ARBA00023263"/>
    </source>
</evidence>
<dbReference type="InterPro" id="IPR000259">
    <property type="entry name" value="Adhesion_dom_fimbrial"/>
</dbReference>
<dbReference type="Pfam" id="PF00419">
    <property type="entry name" value="Fimbrial"/>
    <property type="match status" value="1"/>
</dbReference>
<protein>
    <recommendedName>
        <fullName evidence="4">Fimbrial-type adhesion domain-containing protein</fullName>
    </recommendedName>
</protein>
<name>N8YN13_ACIBZ</name>
<evidence type="ECO:0000313" key="6">
    <source>
        <dbReference type="Proteomes" id="UP000013270"/>
    </source>
</evidence>
<dbReference type="Gene3D" id="2.60.40.1090">
    <property type="entry name" value="Fimbrial-type adhesion domain"/>
    <property type="match status" value="1"/>
</dbReference>
<sequence length="335" mass="36813">MKLKFLLSIVLFSVYINTYARPCWQWGAQNSPPYAVSFDLSESFSAENNQVGKVVQVYKDIFIGVSAGCGWSSGSSEYWYRHYVTTLPVTVHPGGVRSIKLNEYLSGTVLMSQWGEEGEINPPLTKRYGPAPNINSGGALNINDFQFRMGLRVTKAFIGTTMIPRQIMFTVYGSTTENEPLVYPIYTIGVGGKITVPQNCQINSGTTINLDFNNISPNDFVQAGAGNKPNSVVAKNKNVTVKCSNMQGVATLTMRLEAENSQGDMMVSSNPDIGFKISDINNKVLTPNNINSFLPFTLQNDYAEILLKAWPVSITGQKPAVGAFNSRGILRIDFQ</sequence>
<proteinExistence type="predicted"/>
<dbReference type="InterPro" id="IPR050263">
    <property type="entry name" value="Bact_Fimbrial_Adh_Pro"/>
</dbReference>
<reference evidence="5 6" key="1">
    <citation type="submission" date="2013-02" db="EMBL/GenBank/DDBJ databases">
        <title>The Genome Sequence of Acinetobacter bereziniae NIPH 3.</title>
        <authorList>
            <consortium name="The Broad Institute Genome Sequencing Platform"/>
            <consortium name="The Broad Institute Genome Sequencing Center for Infectious Disease"/>
            <person name="Cerqueira G."/>
            <person name="Feldgarden M."/>
            <person name="Courvalin P."/>
            <person name="Perichon B."/>
            <person name="Grillot-Courvalin C."/>
            <person name="Clermont D."/>
            <person name="Rocha E."/>
            <person name="Yoon E.-J."/>
            <person name="Nemec A."/>
            <person name="Walker B."/>
            <person name="Young S.K."/>
            <person name="Zeng Q."/>
            <person name="Gargeya S."/>
            <person name="Fitzgerald M."/>
            <person name="Haas B."/>
            <person name="Abouelleil A."/>
            <person name="Alvarado L."/>
            <person name="Arachchi H.M."/>
            <person name="Berlin A.M."/>
            <person name="Chapman S.B."/>
            <person name="Dewar J."/>
            <person name="Goldberg J."/>
            <person name="Griggs A."/>
            <person name="Gujja S."/>
            <person name="Hansen M."/>
            <person name="Howarth C."/>
            <person name="Imamovic A."/>
            <person name="Larimer J."/>
            <person name="McCowan C."/>
            <person name="Murphy C."/>
            <person name="Neiman D."/>
            <person name="Pearson M."/>
            <person name="Priest M."/>
            <person name="Roberts A."/>
            <person name="Saif S."/>
            <person name="Shea T."/>
            <person name="Sisk P."/>
            <person name="Sykes S."/>
            <person name="Wortman J."/>
            <person name="Nusbaum C."/>
            <person name="Birren B."/>
        </authorList>
    </citation>
    <scope>NUCLEOTIDE SEQUENCE [LARGE SCALE GENOMIC DNA]</scope>
    <source>
        <strain evidence="5 6">NIPH 3</strain>
    </source>
</reference>
<dbReference type="PANTHER" id="PTHR33420">
    <property type="entry name" value="FIMBRIAL SUBUNIT ELFA-RELATED"/>
    <property type="match status" value="1"/>
</dbReference>
<evidence type="ECO:0000256" key="1">
    <source>
        <dbReference type="ARBA" id="ARBA00004561"/>
    </source>
</evidence>
<dbReference type="PATRIC" id="fig|1217651.3.peg.1324"/>